<gene>
    <name evidence="2" type="ORF">M976_03651</name>
</gene>
<reference evidence="2 3" key="1">
    <citation type="submission" date="2016-04" db="EMBL/GenBank/DDBJ databases">
        <title>ATOL: Assembling a taxonomically balanced genome-scale reconstruction of the evolutionary history of the Enterobacteriaceae.</title>
        <authorList>
            <person name="Plunkett G.III."/>
            <person name="Neeno-Eckwall E.C."/>
            <person name="Glasner J.D."/>
            <person name="Perna N.T."/>
        </authorList>
    </citation>
    <scope>NUCLEOTIDE SEQUENCE [LARGE SCALE GENOMIC DNA]</scope>
    <source>
        <strain evidence="2 3">ATCC 51602</strain>
    </source>
</reference>
<evidence type="ECO:0000313" key="3">
    <source>
        <dbReference type="Proteomes" id="UP000078407"/>
    </source>
</evidence>
<keyword evidence="1" id="KW-0472">Membrane</keyword>
<evidence type="ECO:0000256" key="1">
    <source>
        <dbReference type="SAM" id="Phobius"/>
    </source>
</evidence>
<dbReference type="EMBL" id="LXEQ01000053">
    <property type="protein sequence ID" value="OAT25508.1"/>
    <property type="molecule type" value="Genomic_DNA"/>
</dbReference>
<keyword evidence="3" id="KW-1185">Reference proteome</keyword>
<keyword evidence="1" id="KW-1133">Transmembrane helix</keyword>
<evidence type="ECO:0000313" key="2">
    <source>
        <dbReference type="EMBL" id="OAT25508.1"/>
    </source>
</evidence>
<accession>A0ABX2W4B0</accession>
<organism evidence="2 3">
    <name type="scientific">Buttiauxella ferragutiae ATCC 51602</name>
    <dbReference type="NCBI Taxonomy" id="1354252"/>
    <lineage>
        <taxon>Bacteria</taxon>
        <taxon>Pseudomonadati</taxon>
        <taxon>Pseudomonadota</taxon>
        <taxon>Gammaproteobacteria</taxon>
        <taxon>Enterobacterales</taxon>
        <taxon>Enterobacteriaceae</taxon>
        <taxon>Buttiauxella</taxon>
    </lineage>
</organism>
<dbReference type="Proteomes" id="UP000078407">
    <property type="component" value="Unassembled WGS sequence"/>
</dbReference>
<protein>
    <submittedName>
        <fullName evidence="2">Uncharacterized protein</fullName>
    </submittedName>
</protein>
<keyword evidence="1" id="KW-0812">Transmembrane</keyword>
<sequence>MCFMFLIKCDGVISYRLGFVLKASFFWHIFELRHTYG</sequence>
<proteinExistence type="predicted"/>
<feature type="transmembrane region" description="Helical" evidence="1">
    <location>
        <begin position="12"/>
        <end position="30"/>
    </location>
</feature>
<comment type="caution">
    <text evidence="2">The sequence shown here is derived from an EMBL/GenBank/DDBJ whole genome shotgun (WGS) entry which is preliminary data.</text>
</comment>
<name>A0ABX2W4B0_9ENTR</name>